<dbReference type="InterPro" id="IPR032508">
    <property type="entry name" value="FecR_C"/>
</dbReference>
<keyword evidence="1" id="KW-0812">Transmembrane</keyword>
<comment type="caution">
    <text evidence="4">The sequence shown here is derived from an EMBL/GenBank/DDBJ whole genome shotgun (WGS) entry which is preliminary data.</text>
</comment>
<protein>
    <submittedName>
        <fullName evidence="4">FecR family protein</fullName>
    </submittedName>
</protein>
<dbReference type="InterPro" id="IPR012373">
    <property type="entry name" value="Ferrdict_sens_TM"/>
</dbReference>
<keyword evidence="1" id="KW-0472">Membrane</keyword>
<feature type="domain" description="FecR protein" evidence="2">
    <location>
        <begin position="133"/>
        <end position="226"/>
    </location>
</feature>
<name>A0ABP7RBC0_9SPHI</name>
<dbReference type="Proteomes" id="UP001500742">
    <property type="component" value="Unassembled WGS sequence"/>
</dbReference>
<dbReference type="PANTHER" id="PTHR30273:SF2">
    <property type="entry name" value="PROTEIN FECR"/>
    <property type="match status" value="1"/>
</dbReference>
<feature type="domain" description="Protein FecR C-terminal" evidence="3">
    <location>
        <begin position="297"/>
        <end position="365"/>
    </location>
</feature>
<keyword evidence="5" id="KW-1185">Reference proteome</keyword>
<dbReference type="Pfam" id="PF16344">
    <property type="entry name" value="FecR_C"/>
    <property type="match status" value="1"/>
</dbReference>
<evidence type="ECO:0000313" key="4">
    <source>
        <dbReference type="EMBL" id="GAA3995195.1"/>
    </source>
</evidence>
<dbReference type="RefSeq" id="WP_259095183.1">
    <property type="nucleotide sequence ID" value="NZ_BAAAZC010000055.1"/>
</dbReference>
<dbReference type="Gene3D" id="3.55.50.30">
    <property type="match status" value="1"/>
</dbReference>
<dbReference type="EMBL" id="BAAAZC010000055">
    <property type="protein sequence ID" value="GAA3995195.1"/>
    <property type="molecule type" value="Genomic_DNA"/>
</dbReference>
<evidence type="ECO:0000259" key="2">
    <source>
        <dbReference type="Pfam" id="PF04773"/>
    </source>
</evidence>
<dbReference type="Pfam" id="PF04773">
    <property type="entry name" value="FecR"/>
    <property type="match status" value="1"/>
</dbReference>
<dbReference type="Gene3D" id="2.60.120.1440">
    <property type="match status" value="1"/>
</dbReference>
<keyword evidence="1" id="KW-1133">Transmembrane helix</keyword>
<sequence>MVTERFIELLTKKLSDEIDAQELEEFNFLIANDEDCRQQNTFFKAYWIKNEEQYSNTDMMFQRIRSKIEVPQSDETAQASAEIKPAFFKRHRITVLWPAVAALFVIGLSLFAGYYFINSNSKKNEIADLQQKKTPSRVKSKIYLSDGSIVTLNSETTLKYPPSFKGATREVYLNGEAFFDVAKDHLHPFIVHAGNMSIRVLGTAFNVKSYKNDIASETTLIRGAIEVTLADRPSDRIILKPNEKLILKSSTFKRHTINRHLVAQTPDSAKTSYALTNLTYLRSNDTTIVETSWVNNRLIFKDEDFTEIANKMERWYGVKIKFKNPAVRDYHFTGVFERESITQALGALQLVESFSYKYKNETVYIY</sequence>
<dbReference type="InterPro" id="IPR006860">
    <property type="entry name" value="FecR"/>
</dbReference>
<evidence type="ECO:0000313" key="5">
    <source>
        <dbReference type="Proteomes" id="UP001500742"/>
    </source>
</evidence>
<proteinExistence type="predicted"/>
<feature type="transmembrane region" description="Helical" evidence="1">
    <location>
        <begin position="95"/>
        <end position="117"/>
    </location>
</feature>
<dbReference type="PIRSF" id="PIRSF018266">
    <property type="entry name" value="FecR"/>
    <property type="match status" value="1"/>
</dbReference>
<reference evidence="5" key="1">
    <citation type="journal article" date="2019" name="Int. J. Syst. Evol. Microbiol.">
        <title>The Global Catalogue of Microorganisms (GCM) 10K type strain sequencing project: providing services to taxonomists for standard genome sequencing and annotation.</title>
        <authorList>
            <consortium name="The Broad Institute Genomics Platform"/>
            <consortium name="The Broad Institute Genome Sequencing Center for Infectious Disease"/>
            <person name="Wu L."/>
            <person name="Ma J."/>
        </authorList>
    </citation>
    <scope>NUCLEOTIDE SEQUENCE [LARGE SCALE GENOMIC DNA]</scope>
    <source>
        <strain evidence="5">JCM 16601</strain>
    </source>
</reference>
<evidence type="ECO:0000256" key="1">
    <source>
        <dbReference type="SAM" id="Phobius"/>
    </source>
</evidence>
<organism evidence="4 5">
    <name type="scientific">Mucilaginibacter dorajii</name>
    <dbReference type="NCBI Taxonomy" id="692994"/>
    <lineage>
        <taxon>Bacteria</taxon>
        <taxon>Pseudomonadati</taxon>
        <taxon>Bacteroidota</taxon>
        <taxon>Sphingobacteriia</taxon>
        <taxon>Sphingobacteriales</taxon>
        <taxon>Sphingobacteriaceae</taxon>
        <taxon>Mucilaginibacter</taxon>
    </lineage>
</organism>
<evidence type="ECO:0000259" key="3">
    <source>
        <dbReference type="Pfam" id="PF16344"/>
    </source>
</evidence>
<gene>
    <name evidence="4" type="ORF">GCM10022210_57080</name>
</gene>
<dbReference type="PANTHER" id="PTHR30273">
    <property type="entry name" value="PERIPLASMIC SIGNAL SENSOR AND SIGMA FACTOR ACTIVATOR FECR-RELATED"/>
    <property type="match status" value="1"/>
</dbReference>
<accession>A0ABP7RBC0</accession>